<dbReference type="GO" id="GO:0004180">
    <property type="term" value="F:carboxypeptidase activity"/>
    <property type="evidence" value="ECO:0007669"/>
    <property type="project" value="UniProtKB-KW"/>
</dbReference>
<keyword evidence="4" id="KW-0808">Transferase</keyword>
<evidence type="ECO:0000256" key="1">
    <source>
        <dbReference type="ARBA" id="ARBA00022645"/>
    </source>
</evidence>
<comment type="catalytic activity">
    <reaction evidence="11">
        <text>[GlcNAc-(1-&gt;4)-Mur2Ac(oyl-L-Ala-gamma-D-Glu-L-Lys-D-Ala-D-Ala)](n)-di-trans,octa-cis-undecaprenyl diphosphate + beta-D-GlcNAc-(1-&gt;4)-Mur2Ac(oyl-L-Ala-gamma-D-Glu-L-Lys-D-Ala-D-Ala)-di-trans,octa-cis-undecaprenyl diphosphate = [GlcNAc-(1-&gt;4)-Mur2Ac(oyl-L-Ala-gamma-D-Glu-L-Lys-D-Ala-D-Ala)](n+1)-di-trans,octa-cis-undecaprenyl diphosphate + di-trans,octa-cis-undecaprenyl diphosphate + H(+)</text>
        <dbReference type="Rhea" id="RHEA:23708"/>
        <dbReference type="Rhea" id="RHEA-COMP:9602"/>
        <dbReference type="Rhea" id="RHEA-COMP:9603"/>
        <dbReference type="ChEBI" id="CHEBI:15378"/>
        <dbReference type="ChEBI" id="CHEBI:58405"/>
        <dbReference type="ChEBI" id="CHEBI:60033"/>
        <dbReference type="ChEBI" id="CHEBI:78435"/>
        <dbReference type="EC" id="2.4.99.28"/>
    </reaction>
</comment>
<dbReference type="GO" id="GO:0006508">
    <property type="term" value="P:proteolysis"/>
    <property type="evidence" value="ECO:0007669"/>
    <property type="project" value="UniProtKB-KW"/>
</dbReference>
<feature type="region of interest" description="Disordered" evidence="12">
    <location>
        <begin position="1027"/>
        <end position="1310"/>
    </location>
</feature>
<dbReference type="EMBL" id="DF237484">
    <property type="protein sequence ID" value="GAQ89555.1"/>
    <property type="molecule type" value="Genomic_DNA"/>
</dbReference>
<dbReference type="FunFam" id="1.10.3810.10:FF:000001">
    <property type="entry name" value="Penicillin-binding protein 1A"/>
    <property type="match status" value="1"/>
</dbReference>
<evidence type="ECO:0000256" key="7">
    <source>
        <dbReference type="ARBA" id="ARBA00022984"/>
    </source>
</evidence>
<evidence type="ECO:0000256" key="9">
    <source>
        <dbReference type="ARBA" id="ARBA00023316"/>
    </source>
</evidence>
<dbReference type="OrthoDB" id="2017226at2759"/>
<evidence type="ECO:0000313" key="16">
    <source>
        <dbReference type="Proteomes" id="UP000054558"/>
    </source>
</evidence>
<feature type="region of interest" description="Disordered" evidence="12">
    <location>
        <begin position="922"/>
        <end position="956"/>
    </location>
</feature>
<dbReference type="PANTHER" id="PTHR32282:SF33">
    <property type="entry name" value="PEPTIDOGLYCAN GLYCOSYLTRANSFERASE"/>
    <property type="match status" value="1"/>
</dbReference>
<sequence>MGSWTFTGPQGHLLTCTYIHPAFDDRRHTAAASTCTPLAHQTPGGRDLGRTAGAAAPDAALIVSSKDSDGVRVADRQASNAAASAAHTLERPLQKDLAALSSCVALRTGWASSAPRPVRCPPSMSAAAHPEEGARRWSIGHVLRTAALALFFGGAASFTRRILATLPPDFIARWRKLLADQPEDSAALLDNPQPTIIYDRHGTVIATIVSGGIGTTKEGGDADALLQPIEIPTAMWQAIVAHEDRRFFDHEGVDIRGLSRAIISLGQSGGGSTITQQLVKNVFLTNERTWSRKLVEILLSLVIEKQMSKLDILHLYINKIYWGHGVYGIKAAAALYFGKHPSMLTVGECAMLAGIVPAPELYSPLRDPSRGKKSQARVLKAMVDAGYLDLHTCQQEARAPIHLSSGKAAGAGPWRAPFFISEVLHQLKQQYGEAVLHGRGLQVTTTLDLPWQEVAEAVLKEGCAEYDEERLEFGERDVARIREKLKRAENERMRGLYETVLGDAVAEVKAAGQARMEGAMVVMDQQDGAVRVLVGGRDYYESSYNRATEAERPSGSTFKPVVYLTALAEGYKARHPLVDEPYTIGGFTPENFDRKFRGKVTLEQALVKSMNVPTVKLCAEVGIDKVVRLARALGIERRLPHELAVSLGMCEVTPLQLANLYATIANGGTVFPSYLITKIINAKGQIDWEHKVEACGQAEVGEKAMPELRRLLQAVIERGTGRAAKIGRPACGKTGTSDGFRDVWFAGFTPQMTAVVWLGYDNNFTVGGTHPATGASHAAPLWKRFMMKVHERMPVIRFEDHFKHQRSFAVMEAAPRLLRAADDDEEDEQPARADQAAVYAPFDPREPVPWRHVWDWEVASSLWSERERMGSYVAQRAASMKSRGLAVPRLDEERPWDFYGETEAADQDDATTALCVIDPIEAHAQPPPPASFPGLAWHGRRRGRGSSARRMKEGERSPLSPLFGRLYEKWVWAEQNVRSNGRVPKDIRTVAEFEEWHGAMLAQQPAHAAHELTFNSCVDTRPLRLEAPNPLLSRPPALPRFPGMGAGSVARGAGRPPVLSSGWAQDPWEAEPSSPRRLSISHSRKKIRGWEPGSPRRGVSPAASPRGSPGRSPPGTPAPHEAAAQPPSGQLIAEAVKQVKSREAAEKQREEEERRGRLPLLQFGRRSKARAQEEPEEEGDDWRAVMEDSFASKVANRWGTGEDEPEPSPAHMFRLPNVGQSFNLGSLNNWKEQLQRDKEATETTSEAQAPSRLPPKLVQQSPDSEATTASKLPHPPTSLTLPSPTDNEAPTTQLSPRRSRRRSRRRVKVV</sequence>
<evidence type="ECO:0000259" key="14">
    <source>
        <dbReference type="Pfam" id="PF00912"/>
    </source>
</evidence>
<dbReference type="SUPFAM" id="SSF53955">
    <property type="entry name" value="Lysozyme-like"/>
    <property type="match status" value="1"/>
</dbReference>
<evidence type="ECO:0000256" key="8">
    <source>
        <dbReference type="ARBA" id="ARBA00023268"/>
    </source>
</evidence>
<keyword evidence="5" id="KW-0378">Hydrolase</keyword>
<dbReference type="GO" id="GO:0008955">
    <property type="term" value="F:peptidoglycan glycosyltransferase activity"/>
    <property type="evidence" value="ECO:0000318"/>
    <property type="project" value="GO_Central"/>
</dbReference>
<evidence type="ECO:0000259" key="13">
    <source>
        <dbReference type="Pfam" id="PF00905"/>
    </source>
</evidence>
<reference evidence="15 16" key="1">
    <citation type="journal article" date="2014" name="Nat. Commun.">
        <title>Klebsormidium flaccidum genome reveals primary factors for plant terrestrial adaptation.</title>
        <authorList>
            <person name="Hori K."/>
            <person name="Maruyama F."/>
            <person name="Fujisawa T."/>
            <person name="Togashi T."/>
            <person name="Yamamoto N."/>
            <person name="Seo M."/>
            <person name="Sato S."/>
            <person name="Yamada T."/>
            <person name="Mori H."/>
            <person name="Tajima N."/>
            <person name="Moriyama T."/>
            <person name="Ikeuchi M."/>
            <person name="Watanabe M."/>
            <person name="Wada H."/>
            <person name="Kobayashi K."/>
            <person name="Saito M."/>
            <person name="Masuda T."/>
            <person name="Sasaki-Sekimoto Y."/>
            <person name="Mashiguchi K."/>
            <person name="Awai K."/>
            <person name="Shimojima M."/>
            <person name="Masuda S."/>
            <person name="Iwai M."/>
            <person name="Nobusawa T."/>
            <person name="Narise T."/>
            <person name="Kondo S."/>
            <person name="Saito H."/>
            <person name="Sato R."/>
            <person name="Murakawa M."/>
            <person name="Ihara Y."/>
            <person name="Oshima-Yamada Y."/>
            <person name="Ohtaka K."/>
            <person name="Satoh M."/>
            <person name="Sonobe K."/>
            <person name="Ishii M."/>
            <person name="Ohtani R."/>
            <person name="Kanamori-Sato M."/>
            <person name="Honoki R."/>
            <person name="Miyazaki D."/>
            <person name="Mochizuki H."/>
            <person name="Umetsu J."/>
            <person name="Higashi K."/>
            <person name="Shibata D."/>
            <person name="Kamiya Y."/>
            <person name="Sato N."/>
            <person name="Nakamura Y."/>
            <person name="Tabata S."/>
            <person name="Ida S."/>
            <person name="Kurokawa K."/>
            <person name="Ohta H."/>
        </authorList>
    </citation>
    <scope>NUCLEOTIDE SEQUENCE [LARGE SCALE GENOMIC DNA]</scope>
    <source>
        <strain evidence="15 16">NIES-2285</strain>
    </source>
</reference>
<dbReference type="GO" id="GO:0008658">
    <property type="term" value="F:penicillin binding"/>
    <property type="evidence" value="ECO:0007669"/>
    <property type="project" value="InterPro"/>
</dbReference>
<evidence type="ECO:0000256" key="11">
    <source>
        <dbReference type="ARBA" id="ARBA00049902"/>
    </source>
</evidence>
<feature type="compositionally biased region" description="Polar residues" evidence="12">
    <location>
        <begin position="1286"/>
        <end position="1296"/>
    </location>
</feature>
<evidence type="ECO:0000256" key="6">
    <source>
        <dbReference type="ARBA" id="ARBA00022960"/>
    </source>
</evidence>
<feature type="compositionally biased region" description="Basic and acidic residues" evidence="12">
    <location>
        <begin position="1140"/>
        <end position="1156"/>
    </location>
</feature>
<feature type="domain" description="Glycosyl transferase family 51" evidence="14">
    <location>
        <begin position="227"/>
        <end position="382"/>
    </location>
</feature>
<gene>
    <name evidence="15" type="ORF">KFL_005350100</name>
</gene>
<dbReference type="Gene3D" id="3.40.710.10">
    <property type="entry name" value="DD-peptidase/beta-lactamase superfamily"/>
    <property type="match status" value="1"/>
</dbReference>
<evidence type="ECO:0000256" key="5">
    <source>
        <dbReference type="ARBA" id="ARBA00022801"/>
    </source>
</evidence>
<dbReference type="GO" id="GO:0008360">
    <property type="term" value="P:regulation of cell shape"/>
    <property type="evidence" value="ECO:0007669"/>
    <property type="project" value="UniProtKB-KW"/>
</dbReference>
<keyword evidence="3" id="KW-0328">Glycosyltransferase</keyword>
<keyword evidence="2" id="KW-0645">Protease</keyword>
<dbReference type="InterPro" id="IPR001460">
    <property type="entry name" value="PCN-bd_Tpept"/>
</dbReference>
<evidence type="ECO:0000256" key="10">
    <source>
        <dbReference type="ARBA" id="ARBA00044770"/>
    </source>
</evidence>
<dbReference type="InterPro" id="IPR023346">
    <property type="entry name" value="Lysozyme-like_dom_sf"/>
</dbReference>
<dbReference type="GO" id="GO:0071555">
    <property type="term" value="P:cell wall organization"/>
    <property type="evidence" value="ECO:0007669"/>
    <property type="project" value="UniProtKB-KW"/>
</dbReference>
<feature type="compositionally biased region" description="Polar residues" evidence="12">
    <location>
        <begin position="1218"/>
        <end position="1232"/>
    </location>
</feature>
<evidence type="ECO:0000256" key="2">
    <source>
        <dbReference type="ARBA" id="ARBA00022670"/>
    </source>
</evidence>
<keyword evidence="1" id="KW-0121">Carboxypeptidase</keyword>
<feature type="domain" description="Penicillin-binding protein transpeptidase" evidence="13">
    <location>
        <begin position="518"/>
        <end position="781"/>
    </location>
</feature>
<feature type="compositionally biased region" description="Basic residues" evidence="12">
    <location>
        <begin position="938"/>
        <end position="949"/>
    </location>
</feature>
<feature type="compositionally biased region" description="Low complexity" evidence="12">
    <location>
        <begin position="1100"/>
        <end position="1110"/>
    </location>
</feature>
<name>A0A1Y1IF93_KLENI</name>
<dbReference type="PANTHER" id="PTHR32282">
    <property type="entry name" value="BINDING PROTEIN TRANSPEPTIDASE, PUTATIVE-RELATED"/>
    <property type="match status" value="1"/>
</dbReference>
<dbReference type="Gene3D" id="1.10.3810.10">
    <property type="entry name" value="Biosynthetic peptidoglycan transglycosylase-like"/>
    <property type="match status" value="1"/>
</dbReference>
<dbReference type="Pfam" id="PF00905">
    <property type="entry name" value="Transpeptidase"/>
    <property type="match status" value="1"/>
</dbReference>
<keyword evidence="9" id="KW-0961">Cell wall biogenesis/degradation</keyword>
<evidence type="ECO:0000256" key="12">
    <source>
        <dbReference type="SAM" id="MobiDB-lite"/>
    </source>
</evidence>
<dbReference type="InterPro" id="IPR012338">
    <property type="entry name" value="Beta-lactam/transpept-like"/>
</dbReference>
<dbReference type="EC" id="2.4.99.28" evidence="10"/>
<keyword evidence="8" id="KW-0511">Multifunctional enzyme</keyword>
<keyword evidence="16" id="KW-1185">Reference proteome</keyword>
<dbReference type="Pfam" id="PF00912">
    <property type="entry name" value="Transgly"/>
    <property type="match status" value="1"/>
</dbReference>
<dbReference type="InterPro" id="IPR050396">
    <property type="entry name" value="Glycosyltr_51/Transpeptidase"/>
</dbReference>
<accession>A0A1Y1IF93</accession>
<organism evidence="15 16">
    <name type="scientific">Klebsormidium nitens</name>
    <name type="common">Green alga</name>
    <name type="synonym">Ulothrix nitens</name>
    <dbReference type="NCBI Taxonomy" id="105231"/>
    <lineage>
        <taxon>Eukaryota</taxon>
        <taxon>Viridiplantae</taxon>
        <taxon>Streptophyta</taxon>
        <taxon>Klebsormidiophyceae</taxon>
        <taxon>Klebsormidiales</taxon>
        <taxon>Klebsormidiaceae</taxon>
        <taxon>Klebsormidium</taxon>
    </lineage>
</organism>
<feature type="compositionally biased region" description="Polar residues" evidence="12">
    <location>
        <begin position="1258"/>
        <end position="1269"/>
    </location>
</feature>
<dbReference type="STRING" id="105231.A0A1Y1IF93"/>
<evidence type="ECO:0000256" key="3">
    <source>
        <dbReference type="ARBA" id="ARBA00022676"/>
    </source>
</evidence>
<dbReference type="InterPro" id="IPR001264">
    <property type="entry name" value="Glyco_trans_51"/>
</dbReference>
<proteinExistence type="predicted"/>
<dbReference type="NCBIfam" id="TIGR02074">
    <property type="entry name" value="PBP_1a_fam"/>
    <property type="match status" value="1"/>
</dbReference>
<evidence type="ECO:0000313" key="15">
    <source>
        <dbReference type="EMBL" id="GAQ89555.1"/>
    </source>
</evidence>
<dbReference type="Proteomes" id="UP000054558">
    <property type="component" value="Unassembled WGS sequence"/>
</dbReference>
<dbReference type="SUPFAM" id="SSF56601">
    <property type="entry name" value="beta-lactamase/transpeptidase-like"/>
    <property type="match status" value="1"/>
</dbReference>
<evidence type="ECO:0000256" key="4">
    <source>
        <dbReference type="ARBA" id="ARBA00022679"/>
    </source>
</evidence>
<feature type="compositionally biased region" description="Basic residues" evidence="12">
    <location>
        <begin position="1297"/>
        <end position="1310"/>
    </location>
</feature>
<keyword evidence="7" id="KW-0573">Peptidoglycan synthesis</keyword>
<protein>
    <recommendedName>
        <fullName evidence="10">peptidoglycan glycosyltransferase</fullName>
        <ecNumber evidence="10">2.4.99.28</ecNumber>
    </recommendedName>
</protein>
<keyword evidence="6" id="KW-0133">Cell shape</keyword>
<dbReference type="InterPro" id="IPR036950">
    <property type="entry name" value="PBP_transglycosylase"/>
</dbReference>